<gene>
    <name evidence="7" type="ORF">UFOPK3564_00151</name>
</gene>
<organism evidence="7">
    <name type="scientific">freshwater metagenome</name>
    <dbReference type="NCBI Taxonomy" id="449393"/>
    <lineage>
        <taxon>unclassified sequences</taxon>
        <taxon>metagenomes</taxon>
        <taxon>ecological metagenomes</taxon>
    </lineage>
</organism>
<feature type="compositionally biased region" description="Polar residues" evidence="6">
    <location>
        <begin position="1"/>
        <end position="10"/>
    </location>
</feature>
<reference evidence="7" key="1">
    <citation type="submission" date="2020-05" db="EMBL/GenBank/DDBJ databases">
        <authorList>
            <person name="Chiriac C."/>
            <person name="Salcher M."/>
            <person name="Ghai R."/>
            <person name="Kavagutti S V."/>
        </authorList>
    </citation>
    <scope>NUCLEOTIDE SEQUENCE</scope>
</reference>
<keyword evidence="3" id="KW-0479">Metal-binding</keyword>
<dbReference type="Pfam" id="PF03055">
    <property type="entry name" value="RPE65"/>
    <property type="match status" value="1"/>
</dbReference>
<evidence type="ECO:0000256" key="6">
    <source>
        <dbReference type="SAM" id="MobiDB-lite"/>
    </source>
</evidence>
<comment type="similarity">
    <text evidence="2">Belongs to the carotenoid oxygenase family.</text>
</comment>
<protein>
    <submittedName>
        <fullName evidence="7">Unannotated protein</fullName>
    </submittedName>
</protein>
<dbReference type="AlphaFoldDB" id="A0A6J7FIU6"/>
<keyword evidence="4" id="KW-0560">Oxidoreductase</keyword>
<evidence type="ECO:0000256" key="5">
    <source>
        <dbReference type="ARBA" id="ARBA00023004"/>
    </source>
</evidence>
<accession>A0A6J7FIU6</accession>
<evidence type="ECO:0000256" key="4">
    <source>
        <dbReference type="ARBA" id="ARBA00023002"/>
    </source>
</evidence>
<dbReference type="GO" id="GO:0016121">
    <property type="term" value="P:carotene catabolic process"/>
    <property type="evidence" value="ECO:0007669"/>
    <property type="project" value="TreeGrafter"/>
</dbReference>
<evidence type="ECO:0000256" key="1">
    <source>
        <dbReference type="ARBA" id="ARBA00001954"/>
    </source>
</evidence>
<dbReference type="GO" id="GO:0046872">
    <property type="term" value="F:metal ion binding"/>
    <property type="evidence" value="ECO:0007669"/>
    <property type="project" value="UniProtKB-KW"/>
</dbReference>
<dbReference type="PANTHER" id="PTHR10543">
    <property type="entry name" value="BETA-CAROTENE DIOXYGENASE"/>
    <property type="match status" value="1"/>
</dbReference>
<dbReference type="PANTHER" id="PTHR10543:SF24">
    <property type="entry name" value="CAROTENOID ISOMEROOXYGENASE"/>
    <property type="match status" value="1"/>
</dbReference>
<dbReference type="EMBL" id="CAFBMK010000004">
    <property type="protein sequence ID" value="CAB4893355.1"/>
    <property type="molecule type" value="Genomic_DNA"/>
</dbReference>
<comment type="cofactor">
    <cofactor evidence="1">
        <name>Fe(2+)</name>
        <dbReference type="ChEBI" id="CHEBI:29033"/>
    </cofactor>
</comment>
<keyword evidence="5" id="KW-0408">Iron</keyword>
<sequence length="483" mass="53720">MSSTQKTSPGATLGFADRPAAPTPRRELEVDGTFPSWLTGSLLRNGPGAWNVGKYRLAHWFDGFAQLHHFDFAQGRVHYASRFLQTEARAAVEKTGKLRTSEFATDPCRSIFQRVHALFDPSTVLTDNANVSVQRLGDRLIAMTETPLPITFDPDTLDSEGTAFEAPGQVTTAHPHYERGTGSLLNYAAHLGPRSSYRMFRVDPDTAEVSELARIPVRKPSYMHSFGITERFFVLAEFPLVVNPLALAVSGKPFIANYRWEPERGTRFTVIDRRTGRLHARIQGEACFAFHHINAYEDGDVLNIDLCAASDASIVEDLYFDRIDGRLAAGRPVARNYPRPTRFQIDLQKRTARRSTLSDVGLDLPVVNAPRVRERPYTKTWGVGTSEDWIDRIHAVDITTGEYRTWHEGGTYPGEPVFVARPGATDEDDGILLTVVLSEHRETSALVALDARTLETVGRAEVGHPIPYGFHGLHTTRKASPDA</sequence>
<evidence type="ECO:0000256" key="3">
    <source>
        <dbReference type="ARBA" id="ARBA00022723"/>
    </source>
</evidence>
<proteinExistence type="inferred from homology"/>
<evidence type="ECO:0000256" key="2">
    <source>
        <dbReference type="ARBA" id="ARBA00006787"/>
    </source>
</evidence>
<dbReference type="InterPro" id="IPR004294">
    <property type="entry name" value="Carotenoid_Oase"/>
</dbReference>
<evidence type="ECO:0000313" key="7">
    <source>
        <dbReference type="EMBL" id="CAB4893355.1"/>
    </source>
</evidence>
<name>A0A6J7FIU6_9ZZZZ</name>
<dbReference type="GO" id="GO:0010436">
    <property type="term" value="F:carotenoid dioxygenase activity"/>
    <property type="evidence" value="ECO:0007669"/>
    <property type="project" value="TreeGrafter"/>
</dbReference>
<feature type="region of interest" description="Disordered" evidence="6">
    <location>
        <begin position="1"/>
        <end position="28"/>
    </location>
</feature>